<dbReference type="EMBL" id="CP046236">
    <property type="protein sequence ID" value="WFD48289.1"/>
    <property type="molecule type" value="Genomic_DNA"/>
</dbReference>
<evidence type="ECO:0008006" key="6">
    <source>
        <dbReference type="Google" id="ProtNLM"/>
    </source>
</evidence>
<dbReference type="Proteomes" id="UP000818624">
    <property type="component" value="Chromosome 3"/>
</dbReference>
<feature type="signal peptide" evidence="3">
    <location>
        <begin position="1"/>
        <end position="21"/>
    </location>
</feature>
<evidence type="ECO:0000256" key="3">
    <source>
        <dbReference type="SAM" id="SignalP"/>
    </source>
</evidence>
<evidence type="ECO:0000313" key="5">
    <source>
        <dbReference type="Proteomes" id="UP000818624"/>
    </source>
</evidence>
<evidence type="ECO:0000313" key="4">
    <source>
        <dbReference type="EMBL" id="WFD48289.1"/>
    </source>
</evidence>
<keyword evidence="3" id="KW-0732">Signal</keyword>
<protein>
    <recommendedName>
        <fullName evidence="6">Transmembrane protein</fullName>
    </recommendedName>
</protein>
<feature type="compositionally biased region" description="Low complexity" evidence="1">
    <location>
        <begin position="97"/>
        <end position="107"/>
    </location>
</feature>
<name>A0ABY8ET90_MALFU</name>
<gene>
    <name evidence="4" type="ORF">GLX27_002957</name>
</gene>
<feature type="compositionally biased region" description="Low complexity" evidence="1">
    <location>
        <begin position="142"/>
        <end position="211"/>
    </location>
</feature>
<accession>A0ABY8ET90</accession>
<feature type="region of interest" description="Disordered" evidence="1">
    <location>
        <begin position="92"/>
        <end position="246"/>
    </location>
</feature>
<keyword evidence="5" id="KW-1185">Reference proteome</keyword>
<evidence type="ECO:0000256" key="1">
    <source>
        <dbReference type="SAM" id="MobiDB-lite"/>
    </source>
</evidence>
<keyword evidence="2" id="KW-1133">Transmembrane helix</keyword>
<reference evidence="4 5" key="1">
    <citation type="journal article" date="2020" name="Elife">
        <title>Loss of centromere function drives karyotype evolution in closely related Malassezia species.</title>
        <authorList>
            <person name="Sankaranarayanan S.R."/>
            <person name="Ianiri G."/>
            <person name="Coelho M.A."/>
            <person name="Reza M.H."/>
            <person name="Thimmappa B.C."/>
            <person name="Ganguly P."/>
            <person name="Vadnala R.N."/>
            <person name="Sun S."/>
            <person name="Siddharthan R."/>
            <person name="Tellgren-Roth C."/>
            <person name="Dawson T.L."/>
            <person name="Heitman J."/>
            <person name="Sanyal K."/>
        </authorList>
    </citation>
    <scope>NUCLEOTIDE SEQUENCE [LARGE SCALE GENOMIC DNA]</scope>
    <source>
        <strain evidence="4">CBS14141</strain>
    </source>
</reference>
<keyword evidence="2" id="KW-0812">Transmembrane</keyword>
<keyword evidence="2" id="KW-0472">Membrane</keyword>
<feature type="compositionally biased region" description="Polar residues" evidence="1">
    <location>
        <begin position="212"/>
        <end position="233"/>
    </location>
</feature>
<feature type="chain" id="PRO_5047273779" description="Transmembrane protein" evidence="3">
    <location>
        <begin position="22"/>
        <end position="515"/>
    </location>
</feature>
<sequence>MQKTLLILAVLSALASTNASASPSAPTSAPERVAAWNGARVGHAGGRGAASPKVVRRHLQHRRRLPDLASLIPGLNLASSLWAGEFTTIPVTQPAERSSSARSTRSSENGGQRTQSSNDNNGRGSNNGDQRRTSNRASSTYGNNGNNNGNTQSANDNNNSRSRGSSTSRASSSENGGAGAASTSASRTRSSSTPTSSSSRAATTVVTSTESQGATQGNPVVTSQVSVTGTPTSEPAEPQPKDNHTGVIAGVSTAGGVVLLAIIGVVVAKLFGRRIVRSFRDDEIKWPEMQQDAAAASAPLPARQTGGAGFDMGGESDDEGHEHTMHDDSFKPAESFGNGSLLQGSAPAMQPVQYPVGDMYMQGVGAGGADTYTTSYAGAAPPTTQVEGLVPGAVVSHTDGGAPHDATGAEVPAALQPAHVQQPSAKGGYAGAAVPQQYLDVDQNNSFETYSQATDQHGYPVSAIADVYGDAPPYAETETHYGVASHDIYDTAGSPYEADAYVPHSYANSSAHHYG</sequence>
<evidence type="ECO:0000256" key="2">
    <source>
        <dbReference type="SAM" id="Phobius"/>
    </source>
</evidence>
<feature type="transmembrane region" description="Helical" evidence="2">
    <location>
        <begin position="247"/>
        <end position="271"/>
    </location>
</feature>
<proteinExistence type="predicted"/>
<feature type="compositionally biased region" description="Low complexity" evidence="1">
    <location>
        <begin position="115"/>
        <end position="128"/>
    </location>
</feature>
<organism evidence="4 5">
    <name type="scientific">Malassezia furfur</name>
    <name type="common">Pityriasis versicolor infection agent</name>
    <name type="synonym">Pityrosporum furfur</name>
    <dbReference type="NCBI Taxonomy" id="55194"/>
    <lineage>
        <taxon>Eukaryota</taxon>
        <taxon>Fungi</taxon>
        <taxon>Dikarya</taxon>
        <taxon>Basidiomycota</taxon>
        <taxon>Ustilaginomycotina</taxon>
        <taxon>Malasseziomycetes</taxon>
        <taxon>Malasseziales</taxon>
        <taxon>Malasseziaceae</taxon>
        <taxon>Malassezia</taxon>
    </lineage>
</organism>